<reference evidence="8 16" key="5">
    <citation type="submission" date="2020-07" db="EMBL/GenBank/DDBJ databases">
        <title>Genome sequence of Lactobacillus reuteri CNEI-KCA3 isolated from the faeces of a reared-broiler chicken, South-East Nigeria, reveals presence of CRISPR arrays.</title>
        <authorList>
            <person name="Anukam K.C."/>
            <person name="Ibezim C.N."/>
            <person name="BeecK W.V."/>
            <person name="Allonsius C."/>
            <person name="Broek M.D."/>
            <person name="Tuyaerts I."/>
            <person name="Attama A."/>
            <person name="Esimone C.O."/>
            <person name="Lebeer S."/>
        </authorList>
    </citation>
    <scope>NUCLEOTIDE SEQUENCE [LARGE SCALE GENOMIC DNA]</scope>
    <source>
        <strain evidence="8 16">CNEI-KCA3</strain>
    </source>
</reference>
<dbReference type="EMBL" id="CP041676">
    <property type="protein sequence ID" value="QDR72057.1"/>
    <property type="molecule type" value="Genomic_DNA"/>
</dbReference>
<evidence type="ECO:0000313" key="9">
    <source>
        <dbReference type="EMBL" id="RMX24436.1"/>
    </source>
</evidence>
<proteinExistence type="predicted"/>
<evidence type="ECO:0000313" key="4">
    <source>
        <dbReference type="EMBL" id="MRG74291.1"/>
    </source>
</evidence>
<dbReference type="Proteomes" id="UP000316394">
    <property type="component" value="Chromosome"/>
</dbReference>
<evidence type="ECO:0000313" key="14">
    <source>
        <dbReference type="Proteomes" id="UP000452188"/>
    </source>
</evidence>
<evidence type="ECO:0000313" key="11">
    <source>
        <dbReference type="Proteomes" id="UP000276940"/>
    </source>
</evidence>
<evidence type="ECO:0000313" key="12">
    <source>
        <dbReference type="Proteomes" id="UP000316394"/>
    </source>
</evidence>
<dbReference type="InterPro" id="IPR036163">
    <property type="entry name" value="HMA_dom_sf"/>
</dbReference>
<dbReference type="PATRIC" id="fig|1598.93.peg.1438"/>
<dbReference type="Pfam" id="PF00403">
    <property type="entry name" value="HMA"/>
    <property type="match status" value="1"/>
</dbReference>
<dbReference type="InterPro" id="IPR017969">
    <property type="entry name" value="Heavy-metal-associated_CS"/>
</dbReference>
<dbReference type="EMBL" id="PTLS01000051">
    <property type="protein sequence ID" value="RMX24436.1"/>
    <property type="molecule type" value="Genomic_DNA"/>
</dbReference>
<dbReference type="Proteomes" id="UP000430985">
    <property type="component" value="Unassembled WGS sequence"/>
</dbReference>
<name>A0A098QRJ5_LIMRT</name>
<dbReference type="Proteomes" id="UP000460207">
    <property type="component" value="Unassembled WGS sequence"/>
</dbReference>
<evidence type="ECO:0000313" key="7">
    <source>
        <dbReference type="EMBL" id="QDR72057.1"/>
    </source>
</evidence>
<reference evidence="6 10" key="1">
    <citation type="submission" date="2016-08" db="EMBL/GenBank/DDBJ databases">
        <title>Probiotic bacterium isolated from chicken gut.</title>
        <authorList>
            <person name="Levy J.L."/>
            <person name="Hassan H.M."/>
            <person name="Mendoza M.A."/>
        </authorList>
    </citation>
    <scope>NUCLEOTIDE SEQUENCE [LARGE SCALE GENOMIC DNA]</scope>
    <source>
        <strain evidence="6 10">P43</strain>
    </source>
</reference>
<keyword evidence="1" id="KW-0479">Metal-binding</keyword>
<dbReference type="InterPro" id="IPR006121">
    <property type="entry name" value="HMA_dom"/>
</dbReference>
<dbReference type="PROSITE" id="PS01047">
    <property type="entry name" value="HMA_1"/>
    <property type="match status" value="1"/>
</dbReference>
<evidence type="ECO:0000313" key="15">
    <source>
        <dbReference type="Proteomes" id="UP000460207"/>
    </source>
</evidence>
<dbReference type="EMBL" id="MCNS01000004">
    <property type="protein sequence ID" value="OCX49205.1"/>
    <property type="molecule type" value="Genomic_DNA"/>
</dbReference>
<dbReference type="EMBL" id="WJNE01000030">
    <property type="protein sequence ID" value="MRG69895.1"/>
    <property type="molecule type" value="Genomic_DNA"/>
</dbReference>
<evidence type="ECO:0000313" key="13">
    <source>
        <dbReference type="Proteomes" id="UP000430985"/>
    </source>
</evidence>
<evidence type="ECO:0000256" key="1">
    <source>
        <dbReference type="ARBA" id="ARBA00022723"/>
    </source>
</evidence>
<sequence length="78" mass="8538">MEKVMMKLDGLTCPSCLTKIQKSVETIDGTDDVKVLFNAGKVKFTLDLAKASPDDVQANIEKMGYTVQGIKVKELSDD</sequence>
<evidence type="ECO:0000313" key="3">
    <source>
        <dbReference type="EMBL" id="MRG69895.1"/>
    </source>
</evidence>
<reference evidence="13 14" key="4">
    <citation type="submission" date="2019-11" db="EMBL/GenBank/DDBJ databases">
        <title>Draft genome sequence of 12 host-associated Lactobacillus reuteri rodent strains.</title>
        <authorList>
            <person name="Zhang S."/>
            <person name="Ozcam M."/>
            <person name="Van Pijkeren J.P."/>
        </authorList>
    </citation>
    <scope>NUCLEOTIDE SEQUENCE [LARGE SCALE GENOMIC DNA]</scope>
    <source>
        <strain evidence="4 14">6799jm-1</strain>
        <strain evidence="5 15">N4I</strain>
        <strain evidence="3 13">Rat19</strain>
    </source>
</reference>
<organism evidence="6 10">
    <name type="scientific">Limosilactobacillus reuteri</name>
    <name type="common">Lactobacillus reuteri</name>
    <dbReference type="NCBI Taxonomy" id="1598"/>
    <lineage>
        <taxon>Bacteria</taxon>
        <taxon>Bacillati</taxon>
        <taxon>Bacillota</taxon>
        <taxon>Bacilli</taxon>
        <taxon>Lactobacillales</taxon>
        <taxon>Lactobacillaceae</taxon>
        <taxon>Limosilactobacillus</taxon>
    </lineage>
</organism>
<dbReference type="RefSeq" id="WP_003664466.1">
    <property type="nucleotide sequence ID" value="NZ_CALNWZ010000051.1"/>
</dbReference>
<dbReference type="EMBL" id="WJND01000030">
    <property type="protein sequence ID" value="MRG90269.1"/>
    <property type="molecule type" value="Genomic_DNA"/>
</dbReference>
<dbReference type="EMBL" id="WJMV01000001">
    <property type="protein sequence ID" value="MRG74291.1"/>
    <property type="molecule type" value="Genomic_DNA"/>
</dbReference>
<evidence type="ECO:0000313" key="8">
    <source>
        <dbReference type="EMBL" id="QLQ60918.1"/>
    </source>
</evidence>
<dbReference type="AlphaFoldDB" id="A0A098QRJ5"/>
<dbReference type="EMBL" id="CP059275">
    <property type="protein sequence ID" value="QLQ60918.1"/>
    <property type="molecule type" value="Genomic_DNA"/>
</dbReference>
<dbReference type="Proteomes" id="UP000095141">
    <property type="component" value="Unassembled WGS sequence"/>
</dbReference>
<dbReference type="Gene3D" id="3.30.70.100">
    <property type="match status" value="1"/>
</dbReference>
<accession>A0A098QRJ5</accession>
<evidence type="ECO:0000313" key="6">
    <source>
        <dbReference type="EMBL" id="OCX49205.1"/>
    </source>
</evidence>
<feature type="domain" description="HMA" evidence="2">
    <location>
        <begin position="2"/>
        <end position="68"/>
    </location>
</feature>
<dbReference type="Proteomes" id="UP000510868">
    <property type="component" value="Chromosome"/>
</dbReference>
<gene>
    <name evidence="6" type="ORF">BFD03_03005</name>
    <name evidence="9" type="ORF">C5O77_09790</name>
    <name evidence="7" type="ORF">FOD75_02515</name>
    <name evidence="5" type="ORF">GIX76_09940</name>
    <name evidence="4" type="ORF">GIX79_00625</name>
    <name evidence="3" type="ORF">GIX83_08705</name>
    <name evidence="8" type="ORF">HHK02_06715</name>
</gene>
<reference evidence="7 12" key="3">
    <citation type="submission" date="2019-07" db="EMBL/GenBank/DDBJ databases">
        <title>Gastrointestinal microbiota of Peromyscus leucopus, the white-footed mouse.</title>
        <authorList>
            <person name="Milovic A."/>
            <person name="Bassam K."/>
            <person name="Barbour A.G."/>
        </authorList>
    </citation>
    <scope>NUCLEOTIDE SEQUENCE [LARGE SCALE GENOMIC DNA]</scope>
    <source>
        <strain evidence="7 12">LL7</strain>
    </source>
</reference>
<dbReference type="PROSITE" id="PS50846">
    <property type="entry name" value="HMA_2"/>
    <property type="match status" value="1"/>
</dbReference>
<dbReference type="OMA" id="HCISTIE"/>
<protein>
    <submittedName>
        <fullName evidence="9">Copper chaperone</fullName>
    </submittedName>
    <submittedName>
        <fullName evidence="6">Copper-binding protein</fullName>
    </submittedName>
    <submittedName>
        <fullName evidence="7">Heavy-metal-associated domain-containing protein</fullName>
    </submittedName>
</protein>
<evidence type="ECO:0000313" key="10">
    <source>
        <dbReference type="Proteomes" id="UP000095141"/>
    </source>
</evidence>
<dbReference type="GO" id="GO:0046872">
    <property type="term" value="F:metal ion binding"/>
    <property type="evidence" value="ECO:0007669"/>
    <property type="project" value="UniProtKB-KW"/>
</dbReference>
<dbReference type="CDD" id="cd00371">
    <property type="entry name" value="HMA"/>
    <property type="match status" value="1"/>
</dbReference>
<reference evidence="9 11" key="2">
    <citation type="journal article" date="2018" name="J Appl Environ Microbiol">
        <title>The gut symbionts Lactobacillus reuteri R2lc and 2010 encode a polyketide synthase cluster that activates the mammalian aryl-hydrocarbon receptor.</title>
        <authorList>
            <person name="Ozcam M."/>
            <person name="Roos S."/>
            <person name="Van Pijkeren J.P."/>
        </authorList>
    </citation>
    <scope>NUCLEOTIDE SEQUENCE [LARGE SCALE GENOMIC DNA]</scope>
    <source>
        <strain evidence="9 11">R2lc</strain>
    </source>
</reference>
<evidence type="ECO:0000259" key="2">
    <source>
        <dbReference type="PROSITE" id="PS50846"/>
    </source>
</evidence>
<dbReference type="Proteomes" id="UP000452188">
    <property type="component" value="Unassembled WGS sequence"/>
</dbReference>
<evidence type="ECO:0000313" key="5">
    <source>
        <dbReference type="EMBL" id="MRG90269.1"/>
    </source>
</evidence>
<dbReference type="SUPFAM" id="SSF55008">
    <property type="entry name" value="HMA, heavy metal-associated domain"/>
    <property type="match status" value="1"/>
</dbReference>
<evidence type="ECO:0000313" key="16">
    <source>
        <dbReference type="Proteomes" id="UP000510868"/>
    </source>
</evidence>
<dbReference type="Proteomes" id="UP000276940">
    <property type="component" value="Unassembled WGS sequence"/>
</dbReference>